<keyword evidence="2" id="KW-1185">Reference proteome</keyword>
<dbReference type="AlphaFoldDB" id="A0A090TUH3"/>
<organism evidence="1 2">
    <name type="scientific">Vibrio maritimus</name>
    <dbReference type="NCBI Taxonomy" id="990268"/>
    <lineage>
        <taxon>Bacteria</taxon>
        <taxon>Pseudomonadati</taxon>
        <taxon>Pseudomonadota</taxon>
        <taxon>Gammaproteobacteria</taxon>
        <taxon>Vibrionales</taxon>
        <taxon>Vibrionaceae</taxon>
        <taxon>Vibrio</taxon>
    </lineage>
</organism>
<dbReference type="Proteomes" id="UP000029224">
    <property type="component" value="Unassembled WGS sequence"/>
</dbReference>
<dbReference type="EMBL" id="BBMT01000005">
    <property type="protein sequence ID" value="GAL34642.1"/>
    <property type="molecule type" value="Genomic_DNA"/>
</dbReference>
<comment type="caution">
    <text evidence="1">The sequence shown here is derived from an EMBL/GenBank/DDBJ whole genome shotgun (WGS) entry which is preliminary data.</text>
</comment>
<evidence type="ECO:0000313" key="1">
    <source>
        <dbReference type="EMBL" id="GAL34642.1"/>
    </source>
</evidence>
<gene>
    <name evidence="1" type="ORF">JCM19240_4192</name>
</gene>
<protein>
    <submittedName>
        <fullName evidence="1">Uncharacterized protein</fullName>
    </submittedName>
</protein>
<sequence length="148" mass="17296">MYENIGSENNRYSLIIEQMDQAYGVFDWIIDNGRDADYRAREAIERIATKFWVIGKDAHGAQFDLRLLTPEQAEEIVNAIVFSSCGETKLALNDLVLFSFALNVFRTHIMVEDYEMEYSLDSDGHRGLVLKDEHLRELWPWDRLFIKS</sequence>
<proteinExistence type="predicted"/>
<reference evidence="1 2" key="2">
    <citation type="submission" date="2014-09" db="EMBL/GenBank/DDBJ databases">
        <authorList>
            <consortium name="NBRP consortium"/>
            <person name="Sawabe T."/>
            <person name="Meirelles P."/>
            <person name="Nakanishi M."/>
            <person name="Sayaka M."/>
            <person name="Hattori M."/>
            <person name="Ohkuma M."/>
        </authorList>
    </citation>
    <scope>NUCLEOTIDE SEQUENCE [LARGE SCALE GENOMIC DNA]</scope>
    <source>
        <strain evidence="1 2">JCM 19240</strain>
    </source>
</reference>
<reference evidence="1 2" key="1">
    <citation type="submission" date="2014-09" db="EMBL/GenBank/DDBJ databases">
        <title>Vibrio maritimus JCM 19240. (C210) whole genome shotgun sequence.</title>
        <authorList>
            <person name="Sawabe T."/>
            <person name="Meirelles P."/>
            <person name="Nakanishi M."/>
            <person name="Sayaka M."/>
            <person name="Hattori M."/>
            <person name="Ohkuma M."/>
        </authorList>
    </citation>
    <scope>NUCLEOTIDE SEQUENCE [LARGE SCALE GENOMIC DNA]</scope>
    <source>
        <strain evidence="1 2">JCM 19240</strain>
    </source>
</reference>
<name>A0A090TUH3_9VIBR</name>
<evidence type="ECO:0000313" key="2">
    <source>
        <dbReference type="Proteomes" id="UP000029224"/>
    </source>
</evidence>
<accession>A0A090TUH3</accession>